<dbReference type="GO" id="GO:0005524">
    <property type="term" value="F:ATP binding"/>
    <property type="evidence" value="ECO:0007669"/>
    <property type="project" value="InterPro"/>
</dbReference>
<dbReference type="Pfam" id="PF00069">
    <property type="entry name" value="Pkinase"/>
    <property type="match status" value="1"/>
</dbReference>
<feature type="domain" description="Protein kinase" evidence="1">
    <location>
        <begin position="1"/>
        <end position="179"/>
    </location>
</feature>
<evidence type="ECO:0000313" key="3">
    <source>
        <dbReference type="Proteomes" id="UP000693942"/>
    </source>
</evidence>
<dbReference type="PANTHER" id="PTHR24359">
    <property type="entry name" value="SERINE/THREONINE-PROTEIN KINASE SBK1"/>
    <property type="match status" value="1"/>
</dbReference>
<dbReference type="InterPro" id="IPR011009">
    <property type="entry name" value="Kinase-like_dom_sf"/>
</dbReference>
<protein>
    <submittedName>
        <fullName evidence="2">Putative cyclin-dependent serine/threonine-protein kinase</fullName>
    </submittedName>
</protein>
<dbReference type="PANTHER" id="PTHR24359:SF1">
    <property type="entry name" value="INHIBITOR OF NUCLEAR FACTOR KAPPA-B KINASE EPSILON SUBUNIT HOMOLOG 1-RELATED"/>
    <property type="match status" value="1"/>
</dbReference>
<dbReference type="EMBL" id="JAELUR010000009">
    <property type="protein sequence ID" value="KAG7427467.1"/>
    <property type="molecule type" value="Genomic_DNA"/>
</dbReference>
<dbReference type="GO" id="GO:0004674">
    <property type="term" value="F:protein serine/threonine kinase activity"/>
    <property type="evidence" value="ECO:0007669"/>
    <property type="project" value="TreeGrafter"/>
</dbReference>
<organism evidence="2 3">
    <name type="scientific">Fusarium oxysporum f. sp. raphani</name>
    <dbReference type="NCBI Taxonomy" id="96318"/>
    <lineage>
        <taxon>Eukaryota</taxon>
        <taxon>Fungi</taxon>
        <taxon>Dikarya</taxon>
        <taxon>Ascomycota</taxon>
        <taxon>Pezizomycotina</taxon>
        <taxon>Sordariomycetes</taxon>
        <taxon>Hypocreomycetidae</taxon>
        <taxon>Hypocreales</taxon>
        <taxon>Nectriaceae</taxon>
        <taxon>Fusarium</taxon>
        <taxon>Fusarium oxysporum species complex</taxon>
    </lineage>
</organism>
<dbReference type="Proteomes" id="UP000693942">
    <property type="component" value="Unassembled WGS sequence"/>
</dbReference>
<comment type="caution">
    <text evidence="2">The sequence shown here is derived from an EMBL/GenBank/DDBJ whole genome shotgun (WGS) entry which is preliminary data.</text>
</comment>
<dbReference type="InterPro" id="IPR000719">
    <property type="entry name" value="Prot_kinase_dom"/>
</dbReference>
<dbReference type="SUPFAM" id="SSF56112">
    <property type="entry name" value="Protein kinase-like (PK-like)"/>
    <property type="match status" value="1"/>
</dbReference>
<gene>
    <name evidence="2" type="ORF">Forpi1262_v011489</name>
</gene>
<keyword evidence="2" id="KW-0808">Transferase</keyword>
<dbReference type="PROSITE" id="PS50011">
    <property type="entry name" value="PROTEIN_KINASE_DOM"/>
    <property type="match status" value="1"/>
</dbReference>
<accession>A0A8J5Q1X1</accession>
<reference evidence="2" key="1">
    <citation type="submission" date="2021-04" db="EMBL/GenBank/DDBJ databases">
        <title>First draft genome resource for Brassicaceae pathogens Fusarium oxysporum f. sp. raphani and Fusarium oxysporum f. sp. rapae.</title>
        <authorList>
            <person name="Asai S."/>
        </authorList>
    </citation>
    <scope>NUCLEOTIDE SEQUENCE</scope>
    <source>
        <strain evidence="2">Tf1262</strain>
    </source>
</reference>
<sequence length="357" mass="41034">MSTQTLGLLAALDAIHNSQGVQSYGRHEDIKPENILWFKLDNEPHGLLVLEDFGLTKFHRERSRSFTRNTNVGYTYTYAPPEIDIKGGFMSRSSDVWSFGCVLLEMVCWLLGGWELSEAFADARLTEDASGIMKTDSFFAIFKLENDELRRFTVKPQVLDFIRRLDHHESCTNYVHDILDIIEKYMIVVRTEDVKRASTSELLEKFRGVDQRVQDDSQRDYIAKPTHGPRKTPPKALIAVEAHVVNRKYTYSRQSRLRLTQKFTERSQQSQRQSIRVRQIDDADLVIREPHSMTGDETISGKKEFSPEKLLNADKSGLAAAQMIEAKVFEALESFDHTDTCLAKFLVHWQVPVCVQE</sequence>
<name>A0A8J5Q1X1_FUSOX</name>
<keyword evidence="2" id="KW-0418">Kinase</keyword>
<proteinExistence type="predicted"/>
<evidence type="ECO:0000313" key="2">
    <source>
        <dbReference type="EMBL" id="KAG7427467.1"/>
    </source>
</evidence>
<dbReference type="AlphaFoldDB" id="A0A8J5Q1X1"/>
<dbReference type="Gene3D" id="1.10.510.10">
    <property type="entry name" value="Transferase(Phosphotransferase) domain 1"/>
    <property type="match status" value="1"/>
</dbReference>
<evidence type="ECO:0000259" key="1">
    <source>
        <dbReference type="PROSITE" id="PS50011"/>
    </source>
</evidence>